<keyword evidence="2" id="KW-1003">Cell membrane</keyword>
<feature type="transmembrane region" description="Helical" evidence="6">
    <location>
        <begin position="412"/>
        <end position="430"/>
    </location>
</feature>
<feature type="transmembrane region" description="Helical" evidence="6">
    <location>
        <begin position="323"/>
        <end position="341"/>
    </location>
</feature>
<feature type="transmembrane region" description="Helical" evidence="6">
    <location>
        <begin position="105"/>
        <end position="125"/>
    </location>
</feature>
<reference evidence="7 8" key="1">
    <citation type="journal article" date="2014" name="Genome Announc.">
        <title>Genome Sequence and Methylome of Soil Bacterium Gemmatirosa kalamazoonensis KBS708T, a Member of the Rarely Cultivated Gemmatimonadetes Phylum.</title>
        <authorList>
            <person name="Debruyn J.M."/>
            <person name="Radosevich M."/>
            <person name="Wommack K.E."/>
            <person name="Polson S.W."/>
            <person name="Hauser L.J."/>
            <person name="Fawaz M.N."/>
            <person name="Korlach J."/>
            <person name="Tsai Y.C."/>
        </authorList>
    </citation>
    <scope>NUCLEOTIDE SEQUENCE [LARGE SCALE GENOMIC DNA]</scope>
    <source>
        <strain evidence="7 8">KBS708</strain>
    </source>
</reference>
<feature type="transmembrane region" description="Helical" evidence="6">
    <location>
        <begin position="353"/>
        <end position="373"/>
    </location>
</feature>
<name>W0RIW0_9BACT</name>
<comment type="subcellular location">
    <subcellularLocation>
        <location evidence="1">Cell membrane</location>
        <topology evidence="1">Multi-pass membrane protein</topology>
    </subcellularLocation>
</comment>
<dbReference type="AlphaFoldDB" id="W0RIW0"/>
<dbReference type="STRING" id="861299.J421_3502"/>
<evidence type="ECO:0000256" key="1">
    <source>
        <dbReference type="ARBA" id="ARBA00004651"/>
    </source>
</evidence>
<feature type="transmembrane region" description="Helical" evidence="6">
    <location>
        <begin position="36"/>
        <end position="57"/>
    </location>
</feature>
<feature type="transmembrane region" description="Helical" evidence="6">
    <location>
        <begin position="246"/>
        <end position="265"/>
    </location>
</feature>
<feature type="transmembrane region" description="Helical" evidence="6">
    <location>
        <begin position="7"/>
        <end position="30"/>
    </location>
</feature>
<evidence type="ECO:0000256" key="2">
    <source>
        <dbReference type="ARBA" id="ARBA00022475"/>
    </source>
</evidence>
<keyword evidence="8" id="KW-1185">Reference proteome</keyword>
<keyword evidence="5 6" id="KW-0472">Membrane</keyword>
<keyword evidence="3 6" id="KW-0812">Transmembrane</keyword>
<organism evidence="7 8">
    <name type="scientific">Gemmatirosa kalamazoonensis</name>
    <dbReference type="NCBI Taxonomy" id="861299"/>
    <lineage>
        <taxon>Bacteria</taxon>
        <taxon>Pseudomonadati</taxon>
        <taxon>Gemmatimonadota</taxon>
        <taxon>Gemmatimonadia</taxon>
        <taxon>Gemmatimonadales</taxon>
        <taxon>Gemmatimonadaceae</taxon>
        <taxon>Gemmatirosa</taxon>
    </lineage>
</organism>
<dbReference type="GO" id="GO:0005886">
    <property type="term" value="C:plasma membrane"/>
    <property type="evidence" value="ECO:0007669"/>
    <property type="project" value="UniProtKB-SubCell"/>
</dbReference>
<keyword evidence="4 6" id="KW-1133">Transmembrane helix</keyword>
<dbReference type="RefSeq" id="WP_025412498.1">
    <property type="nucleotide sequence ID" value="NZ_CP007128.1"/>
</dbReference>
<evidence type="ECO:0000256" key="5">
    <source>
        <dbReference type="ARBA" id="ARBA00023136"/>
    </source>
</evidence>
<dbReference type="PANTHER" id="PTHR30250:SF31">
    <property type="entry name" value="INNER MEMBRANE PROTEIN YGHQ"/>
    <property type="match status" value="1"/>
</dbReference>
<feature type="transmembrane region" description="Helical" evidence="6">
    <location>
        <begin position="286"/>
        <end position="311"/>
    </location>
</feature>
<evidence type="ECO:0000256" key="6">
    <source>
        <dbReference type="SAM" id="Phobius"/>
    </source>
</evidence>
<dbReference type="InParanoid" id="W0RIW0"/>
<dbReference type="Pfam" id="PF13440">
    <property type="entry name" value="Polysacc_synt_3"/>
    <property type="match status" value="1"/>
</dbReference>
<evidence type="ECO:0000313" key="7">
    <source>
        <dbReference type="EMBL" id="AHG91039.1"/>
    </source>
</evidence>
<dbReference type="EMBL" id="CP007128">
    <property type="protein sequence ID" value="AHG91039.1"/>
    <property type="molecule type" value="Genomic_DNA"/>
</dbReference>
<dbReference type="eggNOG" id="COG2244">
    <property type="taxonomic scope" value="Bacteria"/>
</dbReference>
<feature type="transmembrane region" description="Helical" evidence="6">
    <location>
        <begin position="436"/>
        <end position="457"/>
    </location>
</feature>
<dbReference type="InterPro" id="IPR050833">
    <property type="entry name" value="Poly_Biosynth_Transport"/>
</dbReference>
<feature type="transmembrane region" description="Helical" evidence="6">
    <location>
        <begin position="78"/>
        <end position="99"/>
    </location>
</feature>
<feature type="transmembrane region" description="Helical" evidence="6">
    <location>
        <begin position="137"/>
        <end position="157"/>
    </location>
</feature>
<dbReference type="Proteomes" id="UP000019151">
    <property type="component" value="Chromosome"/>
</dbReference>
<accession>W0RIW0</accession>
<feature type="transmembrane region" description="Helical" evidence="6">
    <location>
        <begin position="203"/>
        <end position="220"/>
    </location>
</feature>
<feature type="transmembrane region" description="Helical" evidence="6">
    <location>
        <begin position="379"/>
        <end position="400"/>
    </location>
</feature>
<evidence type="ECO:0000313" key="8">
    <source>
        <dbReference type="Proteomes" id="UP000019151"/>
    </source>
</evidence>
<evidence type="ECO:0000256" key="4">
    <source>
        <dbReference type="ARBA" id="ARBA00022989"/>
    </source>
</evidence>
<dbReference type="OrthoDB" id="5906224at2"/>
<gene>
    <name evidence="7" type="ORF">J421_3502</name>
</gene>
<feature type="transmembrane region" description="Helical" evidence="6">
    <location>
        <begin position="163"/>
        <end position="183"/>
    </location>
</feature>
<dbReference type="HOGENOM" id="CLU_022017_7_3_0"/>
<evidence type="ECO:0000256" key="3">
    <source>
        <dbReference type="ARBA" id="ARBA00022692"/>
    </source>
</evidence>
<dbReference type="PANTHER" id="PTHR30250">
    <property type="entry name" value="PST FAMILY PREDICTED COLANIC ACID TRANSPORTER"/>
    <property type="match status" value="1"/>
</dbReference>
<protein>
    <submittedName>
        <fullName evidence="7">Polysaccharide biosynthesis protein</fullName>
    </submittedName>
</protein>
<sequence length="484" mass="51314">MLIRNTLLYLVARGGPGLLNFAALVLFARLVTPDQYGRYALVVAVAALVNSLGFYWLRLGLLRMNAVHGEDPVRWRSSVLLGFVGAVVPSAVAVGIVLARNGMVVGPWLVVAGVAMLVAQGWFELNLEFATASAHPVTYGMMSLAKAALLISGGVLLTRLGLGAEGLVIALAASFVLPGAWAALRQWSGVSVRRADRHIVRELLVFGLPFTLTFAFEYIVSTSDRLFLGAYHGASTVGVYAVSYDLAQQSLGMLMIVVNLAAYPITVRAFERGGMHGARGQLERHCTLLAALAMPAAMGLALCAPALTTTLLATAYRETGREILPWIAFAALVLGLKSYYFDIAFQLSRKTRLQVAAVACGAVVNLALNLLWIPTRGVLGAAYSTLAGYLVGLTVSWWLGRRECRLPVPWSQLGRIVLATAAMAAAILPLRSIDGVVGLLLQAAVGTAVYGAALVALDVMGVRARVRAMVLGATGQKVVSADTR</sequence>
<dbReference type="KEGG" id="gba:J421_3502"/>
<proteinExistence type="predicted"/>